<evidence type="ECO:0000256" key="1">
    <source>
        <dbReference type="ARBA" id="ARBA00004573"/>
    </source>
</evidence>
<dbReference type="GO" id="GO:0042438">
    <property type="term" value="P:melanin biosynthetic process"/>
    <property type="evidence" value="ECO:0007669"/>
    <property type="project" value="UniProtKB-KW"/>
</dbReference>
<evidence type="ECO:0000313" key="8">
    <source>
        <dbReference type="EMBL" id="KAG9356026.1"/>
    </source>
</evidence>
<dbReference type="GO" id="GO:0046872">
    <property type="term" value="F:metal ion binding"/>
    <property type="evidence" value="ECO:0007669"/>
    <property type="project" value="UniProtKB-KW"/>
</dbReference>
<dbReference type="SUPFAM" id="SSF48056">
    <property type="entry name" value="Di-copper centre-containing domain"/>
    <property type="match status" value="1"/>
</dbReference>
<comment type="subcellular location">
    <subcellularLocation>
        <location evidence="1">Melanosome membrane</location>
        <topology evidence="1">Single-pass type I membrane protein</topology>
    </subcellularLocation>
</comment>
<dbReference type="PANTHER" id="PTHR11474">
    <property type="entry name" value="TYROSINASE FAMILY MEMBER"/>
    <property type="match status" value="1"/>
</dbReference>
<dbReference type="PROSITE" id="PS00497">
    <property type="entry name" value="TYROSINASE_1"/>
    <property type="match status" value="1"/>
</dbReference>
<comment type="similarity">
    <text evidence="2">Belongs to the tyrosinase family.</text>
</comment>
<dbReference type="Proteomes" id="UP000824540">
    <property type="component" value="Unassembled WGS sequence"/>
</dbReference>
<feature type="domain" description="Tyrosinase copper-binding" evidence="6">
    <location>
        <begin position="114"/>
        <end position="131"/>
    </location>
</feature>
<dbReference type="InterPro" id="IPR008922">
    <property type="entry name" value="Di-copper_centre_dom_sf"/>
</dbReference>
<dbReference type="OrthoDB" id="6132182at2759"/>
<evidence type="ECO:0000256" key="2">
    <source>
        <dbReference type="ARBA" id="ARBA00009928"/>
    </source>
</evidence>
<dbReference type="Pfam" id="PF00264">
    <property type="entry name" value="Tyrosinase"/>
    <property type="match status" value="2"/>
</dbReference>
<dbReference type="PANTHER" id="PTHR11474:SF126">
    <property type="entry name" value="TYROSINASE-LIKE PROTEIN TYR-1-RELATED"/>
    <property type="match status" value="1"/>
</dbReference>
<evidence type="ECO:0000259" key="6">
    <source>
        <dbReference type="PROSITE" id="PS00497"/>
    </source>
</evidence>
<dbReference type="Gene3D" id="1.10.1280.10">
    <property type="entry name" value="Di-copper center containing domain from catechol oxidase"/>
    <property type="match status" value="2"/>
</dbReference>
<sequence length="269" mass="31818">MYGKFFEEDNFDSYDCSRCKFGYKGDNCTERQHYVRREILSLSPEERTRYIDNLHKAKFSRSERYVILIVDRDKPLNKNETLKFENASVYDLFVWVHYYAGKAPAGGGQRNAAHQGPAFPFWHRNYLLFMEREVREITGDENFFIPYWDWTKTDYCNICNNDFFGARFDLKMESRTFSAAMHNLVHDYFNGTMSDVPIAANDPLFMLHHAMIDKIYEAWLLKHPDMKYPIDDAIPPIQQHDAFMRPFIPPVLNDYLVGVTAEALGYRYE</sequence>
<dbReference type="GO" id="GO:0033162">
    <property type="term" value="C:melanosome membrane"/>
    <property type="evidence" value="ECO:0007669"/>
    <property type="project" value="UniProtKB-SubCell"/>
</dbReference>
<keyword evidence="9" id="KW-1185">Reference proteome</keyword>
<dbReference type="AlphaFoldDB" id="A0A8T2PXU9"/>
<keyword evidence="3" id="KW-0479">Metal-binding</keyword>
<evidence type="ECO:0000259" key="7">
    <source>
        <dbReference type="PROSITE" id="PS00498"/>
    </source>
</evidence>
<evidence type="ECO:0000313" key="9">
    <source>
        <dbReference type="Proteomes" id="UP000824540"/>
    </source>
</evidence>
<evidence type="ECO:0000256" key="4">
    <source>
        <dbReference type="ARBA" id="ARBA00023008"/>
    </source>
</evidence>
<dbReference type="GO" id="GO:0016491">
    <property type="term" value="F:oxidoreductase activity"/>
    <property type="evidence" value="ECO:0007669"/>
    <property type="project" value="InterPro"/>
</dbReference>
<dbReference type="PROSITE" id="PS00498">
    <property type="entry name" value="TYROSINASE_2"/>
    <property type="match status" value="1"/>
</dbReference>
<reference evidence="8" key="1">
    <citation type="thesis" date="2021" institute="BYU ScholarsArchive" country="Provo, UT, USA">
        <title>Applications of and Algorithms for Genome Assembly and Genomic Analyses with an Emphasis on Marine Teleosts.</title>
        <authorList>
            <person name="Pickett B.D."/>
        </authorList>
    </citation>
    <scope>NUCLEOTIDE SEQUENCE</scope>
    <source>
        <strain evidence="8">HI-2016</strain>
    </source>
</reference>
<name>A0A8T2PXU9_9TELE</name>
<evidence type="ECO:0000256" key="3">
    <source>
        <dbReference type="ARBA" id="ARBA00022723"/>
    </source>
</evidence>
<proteinExistence type="inferred from homology"/>
<evidence type="ECO:0000256" key="5">
    <source>
        <dbReference type="ARBA" id="ARBA00023101"/>
    </source>
</evidence>
<dbReference type="EMBL" id="JAFBMS010000001">
    <property type="protein sequence ID" value="KAG9356026.1"/>
    <property type="molecule type" value="Genomic_DNA"/>
</dbReference>
<dbReference type="InterPro" id="IPR002227">
    <property type="entry name" value="Tyrosinase_Cu-bd"/>
</dbReference>
<organism evidence="8 9">
    <name type="scientific">Albula glossodonta</name>
    <name type="common">roundjaw bonefish</name>
    <dbReference type="NCBI Taxonomy" id="121402"/>
    <lineage>
        <taxon>Eukaryota</taxon>
        <taxon>Metazoa</taxon>
        <taxon>Chordata</taxon>
        <taxon>Craniata</taxon>
        <taxon>Vertebrata</taxon>
        <taxon>Euteleostomi</taxon>
        <taxon>Actinopterygii</taxon>
        <taxon>Neopterygii</taxon>
        <taxon>Teleostei</taxon>
        <taxon>Albuliformes</taxon>
        <taxon>Albulidae</taxon>
        <taxon>Albula</taxon>
    </lineage>
</organism>
<comment type="caution">
    <text evidence="8">The sequence shown here is derived from an EMBL/GenBank/DDBJ whole genome shotgun (WGS) entry which is preliminary data.</text>
</comment>
<feature type="domain" description="Tyrosinase copper-binding" evidence="7">
    <location>
        <begin position="202"/>
        <end position="213"/>
    </location>
</feature>
<protein>
    <recommendedName>
        <fullName evidence="6 7">Tyrosinase copper-binding domain-containing protein</fullName>
    </recommendedName>
</protein>
<keyword evidence="5" id="KW-0470">Melanin biosynthesis</keyword>
<dbReference type="InterPro" id="IPR050316">
    <property type="entry name" value="Tyrosinase/Hemocyanin"/>
</dbReference>
<gene>
    <name evidence="8" type="ORF">JZ751_000870</name>
</gene>
<keyword evidence="4" id="KW-0186">Copper</keyword>
<accession>A0A8T2PXU9</accession>